<dbReference type="EMBL" id="PVUH01000011">
    <property type="protein sequence ID" value="PRW90952.1"/>
    <property type="molecule type" value="Genomic_DNA"/>
</dbReference>
<dbReference type="AlphaFoldDB" id="A0A2T0I6Q3"/>
<evidence type="ECO:0000313" key="3">
    <source>
        <dbReference type="Proteomes" id="UP000239731"/>
    </source>
</evidence>
<dbReference type="Proteomes" id="UP000239731">
    <property type="component" value="Unassembled WGS sequence"/>
</dbReference>
<evidence type="ECO:0000313" key="2">
    <source>
        <dbReference type="EMBL" id="PRW90952.1"/>
    </source>
</evidence>
<evidence type="ECO:0000256" key="1">
    <source>
        <dbReference type="SAM" id="MobiDB-lite"/>
    </source>
</evidence>
<gene>
    <name evidence="2" type="ORF">C7A10_18155</name>
</gene>
<reference evidence="2 3" key="1">
    <citation type="submission" date="2018-03" db="EMBL/GenBank/DDBJ databases">
        <title>Blue discolouration in mozzarella cheese caused by Pseudomonas fluorescens.</title>
        <authorList>
            <person name="Chiesa F."/>
            <person name="Dalmasso A."/>
            <person name="Lomonaco S."/>
        </authorList>
    </citation>
    <scope>NUCLEOTIDE SEQUENCE [LARGE SCALE GENOMIC DNA]</scope>
    <source>
        <strain evidence="2 3">11293</strain>
    </source>
</reference>
<name>A0A2T0I6Q3_PSEFL</name>
<comment type="caution">
    <text evidence="2">The sequence shown here is derived from an EMBL/GenBank/DDBJ whole genome shotgun (WGS) entry which is preliminary data.</text>
</comment>
<proteinExistence type="predicted"/>
<dbReference type="Pfam" id="PF05119">
    <property type="entry name" value="Terminase_4"/>
    <property type="match status" value="1"/>
</dbReference>
<protein>
    <submittedName>
        <fullName evidence="2">Phage terminase small subunit P27 family</fullName>
    </submittedName>
</protein>
<feature type="compositionally biased region" description="Basic and acidic residues" evidence="1">
    <location>
        <begin position="167"/>
        <end position="177"/>
    </location>
</feature>
<organism evidence="2 3">
    <name type="scientific">Pseudomonas fluorescens</name>
    <dbReference type="NCBI Taxonomy" id="294"/>
    <lineage>
        <taxon>Bacteria</taxon>
        <taxon>Pseudomonadati</taxon>
        <taxon>Pseudomonadota</taxon>
        <taxon>Gammaproteobacteria</taxon>
        <taxon>Pseudomonadales</taxon>
        <taxon>Pseudomonadaceae</taxon>
        <taxon>Pseudomonas</taxon>
    </lineage>
</organism>
<dbReference type="InterPro" id="IPR006448">
    <property type="entry name" value="Phage_term_ssu_P27"/>
</dbReference>
<dbReference type="NCBIfam" id="TIGR01558">
    <property type="entry name" value="sm_term_P27"/>
    <property type="match status" value="1"/>
</dbReference>
<feature type="region of interest" description="Disordered" evidence="1">
    <location>
        <begin position="141"/>
        <end position="177"/>
    </location>
</feature>
<accession>A0A2T0I6Q3</accession>
<dbReference type="RefSeq" id="WP_106118198.1">
    <property type="nucleotide sequence ID" value="NZ_PVUH01000011.1"/>
</dbReference>
<sequence>MAGNGNSGRPGTPAALKLLQGNRGRENVSDLLAQVAAPPVPVAAPLMPDVLSADAVTEWEQLVPALISLGIVSKLDSMALATYCQAAADWRRYQRLITKRNSASDDDLGGDIQTFKTGAQQMHVLRQLANDAEKRANAAGAQFGLSPMSRRNLKTSPAPQGELFPNDQRDAADKYFN</sequence>